<reference evidence="3" key="1">
    <citation type="submission" date="2018-07" db="EMBL/GenBank/DDBJ databases">
        <authorList>
            <person name="Safronova V.I."/>
            <person name="Chirak E.R."/>
            <person name="Sazanova A.L."/>
        </authorList>
    </citation>
    <scope>NUCLEOTIDE SEQUENCE [LARGE SCALE GENOMIC DNA]</scope>
    <source>
        <strain evidence="3">RCAM04685</strain>
    </source>
</reference>
<dbReference type="RefSeq" id="WP_114829419.1">
    <property type="nucleotide sequence ID" value="NZ_QQTO01000021.1"/>
</dbReference>
<feature type="region of interest" description="Disordered" evidence="1">
    <location>
        <begin position="123"/>
        <end position="142"/>
    </location>
</feature>
<evidence type="ECO:0000256" key="1">
    <source>
        <dbReference type="SAM" id="MobiDB-lite"/>
    </source>
</evidence>
<dbReference type="AlphaFoldDB" id="A0A370L6Z7"/>
<protein>
    <recommendedName>
        <fullName evidence="4">DUF2946 domain-containing protein</fullName>
    </recommendedName>
</protein>
<keyword evidence="3" id="KW-1185">Reference proteome</keyword>
<name>A0A370L6Z7_9HYPH</name>
<organism evidence="2 3">
    <name type="scientific">Bosea caraganae</name>
    <dbReference type="NCBI Taxonomy" id="2763117"/>
    <lineage>
        <taxon>Bacteria</taxon>
        <taxon>Pseudomonadati</taxon>
        <taxon>Pseudomonadota</taxon>
        <taxon>Alphaproteobacteria</taxon>
        <taxon>Hyphomicrobiales</taxon>
        <taxon>Boseaceae</taxon>
        <taxon>Bosea</taxon>
    </lineage>
</organism>
<gene>
    <name evidence="2" type="ORF">DWE98_11610</name>
</gene>
<evidence type="ECO:0000313" key="2">
    <source>
        <dbReference type="EMBL" id="RDJ25372.1"/>
    </source>
</evidence>
<evidence type="ECO:0000313" key="3">
    <source>
        <dbReference type="Proteomes" id="UP000255207"/>
    </source>
</evidence>
<dbReference type="Proteomes" id="UP000255207">
    <property type="component" value="Unassembled WGS sequence"/>
</dbReference>
<proteinExistence type="predicted"/>
<accession>A0A370L6Z7</accession>
<dbReference type="EMBL" id="QQTP01000005">
    <property type="protein sequence ID" value="RDJ25372.1"/>
    <property type="molecule type" value="Genomic_DNA"/>
</dbReference>
<sequence>MTHGQPPSRKLPAPHRRHRALLAALAIMLVAVLPHVTFAASMLHGISQPLAVAAMKLHAPAGHGLASAHSASAPCHEQASAGDEHAQPTKPPCCIIGCGLIGLGPEIAMPRVLALSHRLGPPPPWSGEGAEIEPAERPPRSS</sequence>
<evidence type="ECO:0008006" key="4">
    <source>
        <dbReference type="Google" id="ProtNLM"/>
    </source>
</evidence>
<comment type="caution">
    <text evidence="2">The sequence shown here is derived from an EMBL/GenBank/DDBJ whole genome shotgun (WGS) entry which is preliminary data.</text>
</comment>
<dbReference type="OrthoDB" id="9991959at2"/>